<dbReference type="InterPro" id="IPR020846">
    <property type="entry name" value="MFS_dom"/>
</dbReference>
<organism evidence="10 11">
    <name type="scientific">Oidiodendron maius (strain Zn)</name>
    <dbReference type="NCBI Taxonomy" id="913774"/>
    <lineage>
        <taxon>Eukaryota</taxon>
        <taxon>Fungi</taxon>
        <taxon>Dikarya</taxon>
        <taxon>Ascomycota</taxon>
        <taxon>Pezizomycotina</taxon>
        <taxon>Leotiomycetes</taxon>
        <taxon>Leotiomycetes incertae sedis</taxon>
        <taxon>Myxotrichaceae</taxon>
        <taxon>Oidiodendron</taxon>
    </lineage>
</organism>
<keyword evidence="6 8" id="KW-0472">Membrane</keyword>
<feature type="transmembrane region" description="Helical" evidence="8">
    <location>
        <begin position="54"/>
        <end position="74"/>
    </location>
</feature>
<dbReference type="OrthoDB" id="6612291at2759"/>
<evidence type="ECO:0000256" key="2">
    <source>
        <dbReference type="ARBA" id="ARBA00010992"/>
    </source>
</evidence>
<evidence type="ECO:0000256" key="6">
    <source>
        <dbReference type="ARBA" id="ARBA00023136"/>
    </source>
</evidence>
<gene>
    <name evidence="10" type="ORF">OIDMADRAFT_39459</name>
</gene>
<protein>
    <recommendedName>
        <fullName evidence="9">Major facilitator superfamily (MFS) profile domain-containing protein</fullName>
    </recommendedName>
</protein>
<accession>A0A0C3D1A4</accession>
<dbReference type="InterPro" id="IPR036259">
    <property type="entry name" value="MFS_trans_sf"/>
</dbReference>
<evidence type="ECO:0000256" key="8">
    <source>
        <dbReference type="SAM" id="Phobius"/>
    </source>
</evidence>
<dbReference type="NCBIfam" id="TIGR00879">
    <property type="entry name" value="SP"/>
    <property type="match status" value="1"/>
</dbReference>
<reference evidence="10 11" key="1">
    <citation type="submission" date="2014-04" db="EMBL/GenBank/DDBJ databases">
        <authorList>
            <consortium name="DOE Joint Genome Institute"/>
            <person name="Kuo A."/>
            <person name="Martino E."/>
            <person name="Perotto S."/>
            <person name="Kohler A."/>
            <person name="Nagy L.G."/>
            <person name="Floudas D."/>
            <person name="Copeland A."/>
            <person name="Barry K.W."/>
            <person name="Cichocki N."/>
            <person name="Veneault-Fourrey C."/>
            <person name="LaButti K."/>
            <person name="Lindquist E.A."/>
            <person name="Lipzen A."/>
            <person name="Lundell T."/>
            <person name="Morin E."/>
            <person name="Murat C."/>
            <person name="Sun H."/>
            <person name="Tunlid A."/>
            <person name="Henrissat B."/>
            <person name="Grigoriev I.V."/>
            <person name="Hibbett D.S."/>
            <person name="Martin F."/>
            <person name="Nordberg H.P."/>
            <person name="Cantor M.N."/>
            <person name="Hua S.X."/>
        </authorList>
    </citation>
    <scope>NUCLEOTIDE SEQUENCE [LARGE SCALE GENOMIC DNA]</scope>
    <source>
        <strain evidence="10 11">Zn</strain>
    </source>
</reference>
<keyword evidence="11" id="KW-1185">Reference proteome</keyword>
<dbReference type="SUPFAM" id="SSF103473">
    <property type="entry name" value="MFS general substrate transporter"/>
    <property type="match status" value="1"/>
</dbReference>
<feature type="transmembrane region" description="Helical" evidence="8">
    <location>
        <begin position="431"/>
        <end position="449"/>
    </location>
</feature>
<evidence type="ECO:0000256" key="3">
    <source>
        <dbReference type="ARBA" id="ARBA00022448"/>
    </source>
</evidence>
<evidence type="ECO:0000256" key="5">
    <source>
        <dbReference type="ARBA" id="ARBA00022989"/>
    </source>
</evidence>
<feature type="domain" description="Major facilitator superfamily (MFS) profile" evidence="9">
    <location>
        <begin position="12"/>
        <end position="453"/>
    </location>
</feature>
<evidence type="ECO:0000256" key="1">
    <source>
        <dbReference type="ARBA" id="ARBA00004141"/>
    </source>
</evidence>
<dbReference type="PANTHER" id="PTHR48022">
    <property type="entry name" value="PLASTIDIC GLUCOSE TRANSPORTER 4"/>
    <property type="match status" value="1"/>
</dbReference>
<comment type="similarity">
    <text evidence="2 7">Belongs to the major facilitator superfamily. Sugar transporter (TC 2.A.1.1) family.</text>
</comment>
<evidence type="ECO:0000313" key="11">
    <source>
        <dbReference type="Proteomes" id="UP000054321"/>
    </source>
</evidence>
<dbReference type="AlphaFoldDB" id="A0A0C3D1A4"/>
<dbReference type="Pfam" id="PF00083">
    <property type="entry name" value="Sugar_tr"/>
    <property type="match status" value="1"/>
</dbReference>
<dbReference type="GO" id="GO:0005351">
    <property type="term" value="F:carbohydrate:proton symporter activity"/>
    <property type="evidence" value="ECO:0007669"/>
    <property type="project" value="TreeGrafter"/>
</dbReference>
<dbReference type="PROSITE" id="PS00217">
    <property type="entry name" value="SUGAR_TRANSPORT_2"/>
    <property type="match status" value="1"/>
</dbReference>
<dbReference type="FunFam" id="1.20.1250.20:FF:000026">
    <property type="entry name" value="MFS quinate transporter QutD"/>
    <property type="match status" value="1"/>
</dbReference>
<feature type="transmembrane region" description="Helical" evidence="8">
    <location>
        <begin position="400"/>
        <end position="419"/>
    </location>
</feature>
<comment type="subcellular location">
    <subcellularLocation>
        <location evidence="1">Membrane</location>
        <topology evidence="1">Multi-pass membrane protein</topology>
    </subcellularLocation>
</comment>
<dbReference type="Gene3D" id="1.20.1250.20">
    <property type="entry name" value="MFS general substrate transporter like domains"/>
    <property type="match status" value="1"/>
</dbReference>
<dbReference type="InterPro" id="IPR003663">
    <property type="entry name" value="Sugar/inositol_transpt"/>
</dbReference>
<dbReference type="InterPro" id="IPR050360">
    <property type="entry name" value="MFS_Sugar_Transporters"/>
</dbReference>
<keyword evidence="5 8" id="KW-1133">Transmembrane helix</keyword>
<reference evidence="11" key="2">
    <citation type="submission" date="2015-01" db="EMBL/GenBank/DDBJ databases">
        <title>Evolutionary Origins and Diversification of the Mycorrhizal Mutualists.</title>
        <authorList>
            <consortium name="DOE Joint Genome Institute"/>
            <consortium name="Mycorrhizal Genomics Consortium"/>
            <person name="Kohler A."/>
            <person name="Kuo A."/>
            <person name="Nagy L.G."/>
            <person name="Floudas D."/>
            <person name="Copeland A."/>
            <person name="Barry K.W."/>
            <person name="Cichocki N."/>
            <person name="Veneault-Fourrey C."/>
            <person name="LaButti K."/>
            <person name="Lindquist E.A."/>
            <person name="Lipzen A."/>
            <person name="Lundell T."/>
            <person name="Morin E."/>
            <person name="Murat C."/>
            <person name="Riley R."/>
            <person name="Ohm R."/>
            <person name="Sun H."/>
            <person name="Tunlid A."/>
            <person name="Henrissat B."/>
            <person name="Grigoriev I.V."/>
            <person name="Hibbett D.S."/>
            <person name="Martin F."/>
        </authorList>
    </citation>
    <scope>NUCLEOTIDE SEQUENCE [LARGE SCALE GENOMIC DNA]</scope>
    <source>
        <strain evidence="11">Zn</strain>
    </source>
</reference>
<feature type="transmembrane region" description="Helical" evidence="8">
    <location>
        <begin position="7"/>
        <end position="25"/>
    </location>
</feature>
<dbReference type="GO" id="GO:0016020">
    <property type="term" value="C:membrane"/>
    <property type="evidence" value="ECO:0007669"/>
    <property type="project" value="UniProtKB-SubCell"/>
</dbReference>
<dbReference type="PROSITE" id="PS50850">
    <property type="entry name" value="MFS"/>
    <property type="match status" value="1"/>
</dbReference>
<name>A0A0C3D1A4_OIDMZ</name>
<feature type="transmembrane region" description="Helical" evidence="8">
    <location>
        <begin position="170"/>
        <end position="192"/>
    </location>
</feature>
<dbReference type="PRINTS" id="PR00171">
    <property type="entry name" value="SUGRTRNSPORT"/>
</dbReference>
<dbReference type="HOGENOM" id="CLU_001265_30_12_1"/>
<feature type="transmembrane region" description="Helical" evidence="8">
    <location>
        <begin position="320"/>
        <end position="337"/>
    </location>
</feature>
<feature type="transmembrane region" description="Helical" evidence="8">
    <location>
        <begin position="260"/>
        <end position="277"/>
    </location>
</feature>
<sequence>MRNWTNVAVYIYGIAPCTGGLAFGYDTGSMSGILAMPQFLEYFNYPSNFRQGGITSAILAGAFVGSLLTGAFLADRFGRKRTILFGSALFTVGCAVSCAANGLVALVAGRVINGLGNGCLAMMVPLYQSEISPKEVRGRIISVQQCFINFGILIAFWIQYGSSFLSGSAAWRLPMGLQMIATITLHFTMYFLPESPRWLVQKDRHEEALVVLARVHANGNVNDPYVQAEMSEIRAKITHEKLHPIPSYFQLLLGSEWRRMWIGIGVFRIMYYAVFLFQQAGIASTASSLLANGIQGAVLNIFTLPNMYFMDSWGRRRPMIIGGIGMGISMMLIGIIMKTRGNPVYDSLTQKTNFDFTSKSASNATIAFVYIYVMMFALTWACVAWVYPPEIFSMNMRGRATSMTTATNWFINFWFALYIPTAMNKISWKLYLIFMAFCYLMAIVIYLFYPESAGKTLEEMDYLFTKGRSAWVFTDKEATKIGAIFERDMTHGEALTVFEDKSAEYGYVEKVVGSNETAVA</sequence>
<feature type="transmembrane region" description="Helical" evidence="8">
    <location>
        <begin position="289"/>
        <end position="308"/>
    </location>
</feature>
<feature type="transmembrane region" description="Helical" evidence="8">
    <location>
        <begin position="140"/>
        <end position="158"/>
    </location>
</feature>
<dbReference type="InParanoid" id="A0A0C3D1A4"/>
<dbReference type="PANTHER" id="PTHR48022:SF7">
    <property type="entry name" value="MAJOR FACILITATOR SUPERFAMILY (MFS) PROFILE DOMAIN-CONTAINING PROTEIN-RELATED"/>
    <property type="match status" value="1"/>
</dbReference>
<keyword evidence="4 8" id="KW-0812">Transmembrane</keyword>
<feature type="transmembrane region" description="Helical" evidence="8">
    <location>
        <begin position="367"/>
        <end position="388"/>
    </location>
</feature>
<dbReference type="InterPro" id="IPR005828">
    <property type="entry name" value="MFS_sugar_transport-like"/>
</dbReference>
<proteinExistence type="inferred from homology"/>
<evidence type="ECO:0000256" key="4">
    <source>
        <dbReference type="ARBA" id="ARBA00022692"/>
    </source>
</evidence>
<evidence type="ECO:0000259" key="9">
    <source>
        <dbReference type="PROSITE" id="PS50850"/>
    </source>
</evidence>
<evidence type="ECO:0000313" key="10">
    <source>
        <dbReference type="EMBL" id="KIN05034.1"/>
    </source>
</evidence>
<dbReference type="Proteomes" id="UP000054321">
    <property type="component" value="Unassembled WGS sequence"/>
</dbReference>
<dbReference type="PROSITE" id="PS00216">
    <property type="entry name" value="SUGAR_TRANSPORT_1"/>
    <property type="match status" value="1"/>
</dbReference>
<keyword evidence="3 7" id="KW-0813">Transport</keyword>
<feature type="transmembrane region" description="Helical" evidence="8">
    <location>
        <begin position="83"/>
        <end position="105"/>
    </location>
</feature>
<dbReference type="EMBL" id="KN832872">
    <property type="protein sequence ID" value="KIN05034.1"/>
    <property type="molecule type" value="Genomic_DNA"/>
</dbReference>
<evidence type="ECO:0000256" key="7">
    <source>
        <dbReference type="RuleBase" id="RU003346"/>
    </source>
</evidence>
<dbReference type="InterPro" id="IPR005829">
    <property type="entry name" value="Sugar_transporter_CS"/>
</dbReference>